<comment type="caution">
    <text evidence="2">The sequence shown here is derived from an EMBL/GenBank/DDBJ whole genome shotgun (WGS) entry which is preliminary data.</text>
</comment>
<dbReference type="EMBL" id="JAKROA010000001">
    <property type="protein sequence ID" value="KAL5112801.1"/>
    <property type="molecule type" value="Genomic_DNA"/>
</dbReference>
<evidence type="ECO:0000313" key="2">
    <source>
        <dbReference type="EMBL" id="KAL5112801.1"/>
    </source>
</evidence>
<evidence type="ECO:0000256" key="1">
    <source>
        <dbReference type="SAM" id="MobiDB-lite"/>
    </source>
</evidence>
<keyword evidence="3" id="KW-1185">Reference proteome</keyword>
<name>A0ABR4QSP4_9CEST</name>
<gene>
    <name evidence="2" type="ORF">TcWFU_008769</name>
</gene>
<feature type="region of interest" description="Disordered" evidence="1">
    <location>
        <begin position="66"/>
        <end position="179"/>
    </location>
</feature>
<feature type="compositionally biased region" description="Polar residues" evidence="1">
    <location>
        <begin position="72"/>
        <end position="81"/>
    </location>
</feature>
<reference evidence="2 3" key="1">
    <citation type="journal article" date="2022" name="Front. Cell. Infect. Microbiol.">
        <title>The Genomes of Two Strains of Taenia crassiceps the Animal Model for the Study of Human Cysticercosis.</title>
        <authorList>
            <person name="Bobes R.J."/>
            <person name="Estrada K."/>
            <person name="Rios-Valencia D.G."/>
            <person name="Calderon-Gallegos A."/>
            <person name="de la Torre P."/>
            <person name="Carrero J.C."/>
            <person name="Sanchez-Flores A."/>
            <person name="Laclette J.P."/>
        </authorList>
    </citation>
    <scope>NUCLEOTIDE SEQUENCE [LARGE SCALE GENOMIC DNA]</scope>
    <source>
        <strain evidence="2">WFUcys</strain>
    </source>
</reference>
<feature type="compositionally biased region" description="Low complexity" evidence="1">
    <location>
        <begin position="170"/>
        <end position="179"/>
    </location>
</feature>
<feature type="compositionally biased region" description="Basic and acidic residues" evidence="1">
    <location>
        <begin position="112"/>
        <end position="122"/>
    </location>
</feature>
<evidence type="ECO:0000313" key="3">
    <source>
        <dbReference type="Proteomes" id="UP001651158"/>
    </source>
</evidence>
<sequence>MRPQFWPGYNHVPVLAEPRFSSPYRWRFRTPLPSRPLFQSSWISHCPPRSYSYAFDSVSRLAVGRTARRPIPSQSRSSTFRSAKYHTKNRRRHFKKWKPALNPSDPLNLQDLMKETDRRRTEGLSPPHGDSRLNTPALSINGEPDGTSPNATDLPDSNISQSSLKRNGKRSSLSYRSSGSCLRNSRRMRWQDATRMIELSFSCPSGSLTVMLLITGATMAQSPSKYSSIFRM</sequence>
<protein>
    <submittedName>
        <fullName evidence="2">Uncharacterized protein</fullName>
    </submittedName>
</protein>
<organism evidence="2 3">
    <name type="scientific">Taenia crassiceps</name>
    <dbReference type="NCBI Taxonomy" id="6207"/>
    <lineage>
        <taxon>Eukaryota</taxon>
        <taxon>Metazoa</taxon>
        <taxon>Spiralia</taxon>
        <taxon>Lophotrochozoa</taxon>
        <taxon>Platyhelminthes</taxon>
        <taxon>Cestoda</taxon>
        <taxon>Eucestoda</taxon>
        <taxon>Cyclophyllidea</taxon>
        <taxon>Taeniidae</taxon>
        <taxon>Taenia</taxon>
    </lineage>
</organism>
<proteinExistence type="predicted"/>
<accession>A0ABR4QSP4</accession>
<feature type="compositionally biased region" description="Polar residues" evidence="1">
    <location>
        <begin position="147"/>
        <end position="165"/>
    </location>
</feature>
<dbReference type="Proteomes" id="UP001651158">
    <property type="component" value="Unassembled WGS sequence"/>
</dbReference>
<feature type="compositionally biased region" description="Basic residues" evidence="1">
    <location>
        <begin position="83"/>
        <end position="98"/>
    </location>
</feature>